<name>A0A2W6NQN7_9BACL</name>
<comment type="caution">
    <text evidence="4">The sequence shown here is derived from an EMBL/GenBank/DDBJ whole genome shotgun (WGS) entry which is preliminary data.</text>
</comment>
<dbReference type="Gene3D" id="3.90.180.10">
    <property type="entry name" value="Medium-chain alcohol dehydrogenases, catalytic domain"/>
    <property type="match status" value="1"/>
</dbReference>
<dbReference type="PANTHER" id="PTHR48106:SF2">
    <property type="entry name" value="ZN2+-BINDING DEHYDROGENASE"/>
    <property type="match status" value="1"/>
</dbReference>
<dbReference type="PANTHER" id="PTHR48106">
    <property type="entry name" value="QUINONE OXIDOREDUCTASE PIG3-RELATED"/>
    <property type="match status" value="1"/>
</dbReference>
<dbReference type="InterPro" id="IPR020843">
    <property type="entry name" value="ER"/>
</dbReference>
<dbReference type="SUPFAM" id="SSF50129">
    <property type="entry name" value="GroES-like"/>
    <property type="match status" value="1"/>
</dbReference>
<dbReference type="InterPro" id="IPR036291">
    <property type="entry name" value="NAD(P)-bd_dom_sf"/>
</dbReference>
<accession>A0A2W6NQN7</accession>
<proteinExistence type="predicted"/>
<dbReference type="InterPro" id="IPR013154">
    <property type="entry name" value="ADH-like_N"/>
</dbReference>
<dbReference type="InterPro" id="IPR013149">
    <property type="entry name" value="ADH-like_C"/>
</dbReference>
<dbReference type="InterPro" id="IPR011032">
    <property type="entry name" value="GroES-like_sf"/>
</dbReference>
<reference evidence="4 5" key="1">
    <citation type="submission" date="2018-06" db="EMBL/GenBank/DDBJ databases">
        <title>Isolation of heavy metals resistant Paenibacillus silvae NC2 from Gold-Copper mine in ZiJin, China.</title>
        <authorList>
            <person name="Xu J."/>
            <person name="Mazhar H.S."/>
            <person name="Rensing C."/>
        </authorList>
    </citation>
    <scope>NUCLEOTIDE SEQUENCE [LARGE SCALE GENOMIC DNA]</scope>
    <source>
        <strain evidence="4 5">NC2</strain>
    </source>
</reference>
<gene>
    <name evidence="4" type="ORF">DN757_00750</name>
</gene>
<dbReference type="EMBL" id="QKWW01000003">
    <property type="protein sequence ID" value="PZT57598.1"/>
    <property type="molecule type" value="Genomic_DNA"/>
</dbReference>
<dbReference type="CDD" id="cd05282">
    <property type="entry name" value="ETR_like"/>
    <property type="match status" value="1"/>
</dbReference>
<sequence length="327" mass="35683">MKAKVIRYHRFGAPCSVLQVEEKQVIEPAPGELLVRMSARPINPSDLIPVRGAYPHRTMLPAVPGFEGVGIVEAVGPGVSNQMLGRRVLPLRGENTWQEVVKTSARHAIIVPDDIGDSSASQIYINPITAWLICTQVLNLTSENTLLVNAAGSAIGRIFAQLAKFIGFRMIALTRNDHHSADLYHLGADAVVNTSNEPLKERIAALTGERGADAAVDCIGGYDGEQLAGCLRVNGIIISIGLLSGVTPLWHEISRETQVQVKLFWLKQWVERCSERDWEQVFQDVMELIGAGRLVMADVGAIYELTDVYRAISKAESGIKGKVLLKS</sequence>
<dbReference type="GO" id="GO:0016651">
    <property type="term" value="F:oxidoreductase activity, acting on NAD(P)H"/>
    <property type="evidence" value="ECO:0007669"/>
    <property type="project" value="TreeGrafter"/>
</dbReference>
<dbReference type="SMART" id="SM00829">
    <property type="entry name" value="PKS_ER"/>
    <property type="match status" value="1"/>
</dbReference>
<dbReference type="AlphaFoldDB" id="A0A2W6NQN7"/>
<dbReference type="Gene3D" id="3.40.50.720">
    <property type="entry name" value="NAD(P)-binding Rossmann-like Domain"/>
    <property type="match status" value="1"/>
</dbReference>
<dbReference type="RefSeq" id="WP_111268366.1">
    <property type="nucleotide sequence ID" value="NZ_QKWW01000003.1"/>
</dbReference>
<dbReference type="SUPFAM" id="SSF51735">
    <property type="entry name" value="NAD(P)-binding Rossmann-fold domains"/>
    <property type="match status" value="1"/>
</dbReference>
<feature type="domain" description="Enoyl reductase (ER)" evidence="3">
    <location>
        <begin position="13"/>
        <end position="325"/>
    </location>
</feature>
<evidence type="ECO:0000313" key="4">
    <source>
        <dbReference type="EMBL" id="PZT57598.1"/>
    </source>
</evidence>
<keyword evidence="2" id="KW-0560">Oxidoreductase</keyword>
<evidence type="ECO:0000259" key="3">
    <source>
        <dbReference type="SMART" id="SM00829"/>
    </source>
</evidence>
<evidence type="ECO:0000256" key="2">
    <source>
        <dbReference type="ARBA" id="ARBA00023002"/>
    </source>
</evidence>
<keyword evidence="1" id="KW-0521">NADP</keyword>
<evidence type="ECO:0000256" key="1">
    <source>
        <dbReference type="ARBA" id="ARBA00022857"/>
    </source>
</evidence>
<dbReference type="Pfam" id="PF00107">
    <property type="entry name" value="ADH_zinc_N"/>
    <property type="match status" value="1"/>
</dbReference>
<dbReference type="Pfam" id="PF08240">
    <property type="entry name" value="ADH_N"/>
    <property type="match status" value="1"/>
</dbReference>
<organism evidence="4 5">
    <name type="scientific">Paenibacillus silvae</name>
    <dbReference type="NCBI Taxonomy" id="1325358"/>
    <lineage>
        <taxon>Bacteria</taxon>
        <taxon>Bacillati</taxon>
        <taxon>Bacillota</taxon>
        <taxon>Bacilli</taxon>
        <taxon>Bacillales</taxon>
        <taxon>Paenibacillaceae</taxon>
        <taxon>Paenibacillus</taxon>
    </lineage>
</organism>
<dbReference type="Proteomes" id="UP000249204">
    <property type="component" value="Unassembled WGS sequence"/>
</dbReference>
<dbReference type="GO" id="GO:0070402">
    <property type="term" value="F:NADPH binding"/>
    <property type="evidence" value="ECO:0007669"/>
    <property type="project" value="TreeGrafter"/>
</dbReference>
<evidence type="ECO:0000313" key="5">
    <source>
        <dbReference type="Proteomes" id="UP000249204"/>
    </source>
</evidence>
<protein>
    <submittedName>
        <fullName evidence="4">Alcohol dehydrogenase</fullName>
    </submittedName>
</protein>